<evidence type="ECO:0000313" key="2">
    <source>
        <dbReference type="Proteomes" id="UP000054166"/>
    </source>
</evidence>
<reference evidence="1 2" key="1">
    <citation type="submission" date="2014-04" db="EMBL/GenBank/DDBJ databases">
        <authorList>
            <consortium name="DOE Joint Genome Institute"/>
            <person name="Kuo A."/>
            <person name="Tarkka M."/>
            <person name="Buscot F."/>
            <person name="Kohler A."/>
            <person name="Nagy L.G."/>
            <person name="Floudas D."/>
            <person name="Copeland A."/>
            <person name="Barry K.W."/>
            <person name="Cichocki N."/>
            <person name="Veneault-Fourrey C."/>
            <person name="LaButti K."/>
            <person name="Lindquist E.A."/>
            <person name="Lipzen A."/>
            <person name="Lundell T."/>
            <person name="Morin E."/>
            <person name="Murat C."/>
            <person name="Sun H."/>
            <person name="Tunlid A."/>
            <person name="Henrissat B."/>
            <person name="Grigoriev I.V."/>
            <person name="Hibbett D.S."/>
            <person name="Martin F."/>
            <person name="Nordberg H.P."/>
            <person name="Cantor M.N."/>
            <person name="Hua S.X."/>
        </authorList>
    </citation>
    <scope>NUCLEOTIDE SEQUENCE [LARGE SCALE GENOMIC DNA]</scope>
    <source>
        <strain evidence="1 2">F 1598</strain>
    </source>
</reference>
<reference evidence="2" key="2">
    <citation type="submission" date="2015-01" db="EMBL/GenBank/DDBJ databases">
        <title>Evolutionary Origins and Diversification of the Mycorrhizal Mutualists.</title>
        <authorList>
            <consortium name="DOE Joint Genome Institute"/>
            <consortium name="Mycorrhizal Genomics Consortium"/>
            <person name="Kohler A."/>
            <person name="Kuo A."/>
            <person name="Nagy L.G."/>
            <person name="Floudas D."/>
            <person name="Copeland A."/>
            <person name="Barry K.W."/>
            <person name="Cichocki N."/>
            <person name="Veneault-Fourrey C."/>
            <person name="LaButti K."/>
            <person name="Lindquist E.A."/>
            <person name="Lipzen A."/>
            <person name="Lundell T."/>
            <person name="Morin E."/>
            <person name="Murat C."/>
            <person name="Riley R."/>
            <person name="Ohm R."/>
            <person name="Sun H."/>
            <person name="Tunlid A."/>
            <person name="Henrissat B."/>
            <person name="Grigoriev I.V."/>
            <person name="Hibbett D.S."/>
            <person name="Martin F."/>
        </authorList>
    </citation>
    <scope>NUCLEOTIDE SEQUENCE [LARGE SCALE GENOMIC DNA]</scope>
    <source>
        <strain evidence="2">F 1598</strain>
    </source>
</reference>
<dbReference type="EMBL" id="KN833001">
    <property type="protein sequence ID" value="KIM80969.1"/>
    <property type="molecule type" value="Genomic_DNA"/>
</dbReference>
<sequence>MGQTPLQSAAESLFADIAAQKTPQSLLSHFSTTETVTIQHNYVHSTSPHLFVGLHAVRSYFDLLALHWTRDDMQIQECSDDADKRQVVVKASVRWTWRRSKKSWREEFTCTLDFDEWLKVSKFVVESSPPENNCVMLAVEDMTV</sequence>
<name>A0A0C3FMG8_PILCF</name>
<dbReference type="HOGENOM" id="CLU_117276_0_0_1"/>
<dbReference type="AlphaFoldDB" id="A0A0C3FMG8"/>
<organism evidence="1 2">
    <name type="scientific">Piloderma croceum (strain F 1598)</name>
    <dbReference type="NCBI Taxonomy" id="765440"/>
    <lineage>
        <taxon>Eukaryota</taxon>
        <taxon>Fungi</taxon>
        <taxon>Dikarya</taxon>
        <taxon>Basidiomycota</taxon>
        <taxon>Agaricomycotina</taxon>
        <taxon>Agaricomycetes</taxon>
        <taxon>Agaricomycetidae</taxon>
        <taxon>Atheliales</taxon>
        <taxon>Atheliaceae</taxon>
        <taxon>Piloderma</taxon>
    </lineage>
</organism>
<gene>
    <name evidence="1" type="ORF">PILCRDRAFT_72421</name>
</gene>
<proteinExistence type="predicted"/>
<evidence type="ECO:0008006" key="3">
    <source>
        <dbReference type="Google" id="ProtNLM"/>
    </source>
</evidence>
<evidence type="ECO:0000313" key="1">
    <source>
        <dbReference type="EMBL" id="KIM80969.1"/>
    </source>
</evidence>
<keyword evidence="2" id="KW-1185">Reference proteome</keyword>
<dbReference type="InParanoid" id="A0A0C3FMG8"/>
<dbReference type="Proteomes" id="UP000054166">
    <property type="component" value="Unassembled WGS sequence"/>
</dbReference>
<accession>A0A0C3FMG8</accession>
<dbReference type="Gene3D" id="3.10.450.50">
    <property type="match status" value="1"/>
</dbReference>
<dbReference type="OrthoDB" id="3352776at2759"/>
<protein>
    <recommendedName>
        <fullName evidence="3">SnoaL-like domain-containing protein</fullName>
    </recommendedName>
</protein>